<feature type="binding site" evidence="5">
    <location>
        <position position="181"/>
    </location>
    <ligand>
        <name>Mn(2+)</name>
        <dbReference type="ChEBI" id="CHEBI:29035"/>
        <label>1</label>
    </ligand>
</feature>
<comment type="cofactor">
    <cofactor evidence="5">
        <name>Mn(2+)</name>
        <dbReference type="ChEBI" id="CHEBI:29035"/>
    </cofactor>
    <text evidence="5">Binds 2 manganese ions per subunit.</text>
</comment>
<feature type="binding site" evidence="5">
    <location>
        <position position="122"/>
    </location>
    <ligand>
        <name>Mn(2+)</name>
        <dbReference type="ChEBI" id="CHEBI:29035"/>
        <label>1</label>
    </ligand>
</feature>
<dbReference type="Pfam" id="PF00491">
    <property type="entry name" value="Arginase"/>
    <property type="match status" value="2"/>
</dbReference>
<feature type="binding site" evidence="5">
    <location>
        <position position="274"/>
    </location>
    <ligand>
        <name>Mn(2+)</name>
        <dbReference type="ChEBI" id="CHEBI:29035"/>
        <label>2</label>
    </ligand>
</feature>
<evidence type="ECO:0000256" key="1">
    <source>
        <dbReference type="ARBA" id="ARBA00022723"/>
    </source>
</evidence>
<keyword evidence="3 5" id="KW-0369">Histidine metabolism</keyword>
<dbReference type="EC" id="3.5.3.8" evidence="5"/>
<dbReference type="CDD" id="cd09988">
    <property type="entry name" value="Formimidoylglutamase"/>
    <property type="match status" value="1"/>
</dbReference>
<feature type="binding site" evidence="5">
    <location>
        <position position="272"/>
    </location>
    <ligand>
        <name>Mn(2+)</name>
        <dbReference type="ChEBI" id="CHEBI:29035"/>
        <label>1</label>
    </ligand>
</feature>
<dbReference type="OrthoDB" id="9789727at2"/>
<evidence type="ECO:0000256" key="2">
    <source>
        <dbReference type="ARBA" id="ARBA00022801"/>
    </source>
</evidence>
<organism evidence="7 8">
    <name type="scientific">Thorsellia anophelis DSM 18579</name>
    <dbReference type="NCBI Taxonomy" id="1123402"/>
    <lineage>
        <taxon>Bacteria</taxon>
        <taxon>Pseudomonadati</taxon>
        <taxon>Pseudomonadota</taxon>
        <taxon>Gammaproteobacteria</taxon>
        <taxon>Enterobacterales</taxon>
        <taxon>Thorselliaceae</taxon>
        <taxon>Thorsellia</taxon>
    </lineage>
</organism>
<accession>A0A1I0C470</accession>
<keyword evidence="4 5" id="KW-0464">Manganese</keyword>
<dbReference type="InterPro" id="IPR023696">
    <property type="entry name" value="Ureohydrolase_dom_sf"/>
</dbReference>
<dbReference type="SUPFAM" id="SSF52768">
    <property type="entry name" value="Arginase/deacetylase"/>
    <property type="match status" value="1"/>
</dbReference>
<keyword evidence="1 5" id="KW-0479">Metal-binding</keyword>
<comment type="function">
    <text evidence="5">Catalyzes the conversion of N-formimidoyl-L-glutamate to L-glutamate and formamide.</text>
</comment>
<reference evidence="8" key="1">
    <citation type="submission" date="2016-10" db="EMBL/GenBank/DDBJ databases">
        <authorList>
            <person name="Varghese N."/>
            <person name="Submissions S."/>
        </authorList>
    </citation>
    <scope>NUCLEOTIDE SEQUENCE [LARGE SCALE GENOMIC DNA]</scope>
    <source>
        <strain evidence="8">DSM 18579</strain>
    </source>
</reference>
<dbReference type="PANTHER" id="PTHR11358:SF35">
    <property type="entry name" value="FORMIMIDOYLGLUTAMASE"/>
    <property type="match status" value="1"/>
</dbReference>
<dbReference type="GO" id="GO:0033389">
    <property type="term" value="P:putrescine biosynthetic process from arginine, via agmatine"/>
    <property type="evidence" value="ECO:0007669"/>
    <property type="project" value="TreeGrafter"/>
</dbReference>
<evidence type="ECO:0000256" key="6">
    <source>
        <dbReference type="PROSITE-ProRule" id="PRU00742"/>
    </source>
</evidence>
<dbReference type="GO" id="GO:0019557">
    <property type="term" value="P:L-histidine catabolic process to glutamate and formate"/>
    <property type="evidence" value="ECO:0007669"/>
    <property type="project" value="UniProtKB-UniPathway"/>
</dbReference>
<evidence type="ECO:0000256" key="4">
    <source>
        <dbReference type="ARBA" id="ARBA00023211"/>
    </source>
</evidence>
<dbReference type="InterPro" id="IPR006035">
    <property type="entry name" value="Ureohydrolase"/>
</dbReference>
<dbReference type="PROSITE" id="PS51409">
    <property type="entry name" value="ARGINASE_2"/>
    <property type="match status" value="1"/>
</dbReference>
<comment type="pathway">
    <text evidence="5">Amino-acid degradation; L-histidine degradation into L-glutamate; L-glutamate from N-formimidoyl-L-glutamate (hydrolase route): step 1/1.</text>
</comment>
<evidence type="ECO:0000313" key="7">
    <source>
        <dbReference type="EMBL" id="SET13881.1"/>
    </source>
</evidence>
<feature type="binding site" evidence="5">
    <location>
        <position position="183"/>
    </location>
    <ligand>
        <name>Mn(2+)</name>
        <dbReference type="ChEBI" id="CHEBI:29035"/>
        <label>2</label>
    </ligand>
</feature>
<dbReference type="Gene3D" id="3.40.800.10">
    <property type="entry name" value="Ureohydrolase domain"/>
    <property type="match status" value="1"/>
</dbReference>
<protein>
    <recommendedName>
        <fullName evidence="5">Formimidoylglutamase</fullName>
        <ecNumber evidence="5">3.5.3.8</ecNumber>
    </recommendedName>
    <alternativeName>
        <fullName evidence="5">Formiminoglutamase</fullName>
    </alternativeName>
    <alternativeName>
        <fullName evidence="5">Formiminoglutamate hydrolase</fullName>
    </alternativeName>
</protein>
<proteinExistence type="inferred from homology"/>
<keyword evidence="8" id="KW-1185">Reference proteome</keyword>
<gene>
    <name evidence="5" type="primary">hutG</name>
    <name evidence="7" type="ORF">SAMN02583745_01484</name>
</gene>
<name>A0A1I0C470_9GAMM</name>
<dbReference type="Proteomes" id="UP000242642">
    <property type="component" value="Unassembled WGS sequence"/>
</dbReference>
<dbReference type="PIRSF" id="PIRSF036979">
    <property type="entry name" value="Arginase"/>
    <property type="match status" value="1"/>
</dbReference>
<dbReference type="GO" id="GO:0030145">
    <property type="term" value="F:manganese ion binding"/>
    <property type="evidence" value="ECO:0007669"/>
    <property type="project" value="UniProtKB-UniRule"/>
</dbReference>
<dbReference type="EMBL" id="FOHV01000009">
    <property type="protein sequence ID" value="SET13881.1"/>
    <property type="molecule type" value="Genomic_DNA"/>
</dbReference>
<feature type="binding site" evidence="5">
    <location>
        <position position="185"/>
    </location>
    <ligand>
        <name>Mn(2+)</name>
        <dbReference type="ChEBI" id="CHEBI:29035"/>
        <label>1</label>
    </ligand>
</feature>
<evidence type="ECO:0000313" key="8">
    <source>
        <dbReference type="Proteomes" id="UP000242642"/>
    </source>
</evidence>
<feature type="binding site" evidence="5">
    <location>
        <position position="181"/>
    </location>
    <ligand>
        <name>Mn(2+)</name>
        <dbReference type="ChEBI" id="CHEBI:29035"/>
        <label>2</label>
    </ligand>
</feature>
<dbReference type="GO" id="GO:0008783">
    <property type="term" value="F:agmatinase activity"/>
    <property type="evidence" value="ECO:0007669"/>
    <property type="project" value="TreeGrafter"/>
</dbReference>
<evidence type="ECO:0000256" key="3">
    <source>
        <dbReference type="ARBA" id="ARBA00022808"/>
    </source>
</evidence>
<sequence>MTFKWQGRQDGEGKFHHRWHNQIVELDTSNNLSELGNAVVLLGVESDEGVRRNKGRVGAAKGPKAIRQQLANVALHDCYTLYDAGDIGGDAASLEKIQIEQTERISQIIQAHGFVIVLGGGHEIAFGSFMGMYYGLMHRLNEIPRTKQVSLEIQDQSTLPLINKNPIISQNMIKVGILNFDAHFDLRQQPIATSGSPFFQIAKQLDIDNVDFNYACIGINENSNTAILFETARQLDVSYLFDNELQVLDKKWLAKWLDDFLNRFEHLYISIDLDVFSYTQAPGVSAPAVCGVPLYVIEWILGYLFSSGKVRIADIAELNPNFDIDNHTSKLAAYLVTVLTKLKYKSNA</sequence>
<dbReference type="InterPro" id="IPR005923">
    <property type="entry name" value="HutG"/>
</dbReference>
<dbReference type="RefSeq" id="WP_093319208.1">
    <property type="nucleotide sequence ID" value="NZ_FOHV01000009.1"/>
</dbReference>
<dbReference type="GO" id="GO:0050415">
    <property type="term" value="F:formimidoylglutamase activity"/>
    <property type="evidence" value="ECO:0007669"/>
    <property type="project" value="UniProtKB-UniRule"/>
</dbReference>
<evidence type="ECO:0000256" key="5">
    <source>
        <dbReference type="HAMAP-Rule" id="MF_00737"/>
    </source>
</evidence>
<dbReference type="HAMAP" id="MF_00737">
    <property type="entry name" value="Formimidoylglutam"/>
    <property type="match status" value="1"/>
</dbReference>
<feature type="binding site" evidence="5">
    <location>
        <position position="272"/>
    </location>
    <ligand>
        <name>Mn(2+)</name>
        <dbReference type="ChEBI" id="CHEBI:29035"/>
        <label>2</label>
    </ligand>
</feature>
<keyword evidence="2 5" id="KW-0378">Hydrolase</keyword>
<comment type="similarity">
    <text evidence="5 6">Belongs to the arginase family.</text>
</comment>
<dbReference type="AlphaFoldDB" id="A0A1I0C470"/>
<dbReference type="UniPathway" id="UPA00379">
    <property type="reaction ID" value="UER00552"/>
</dbReference>
<dbReference type="PANTHER" id="PTHR11358">
    <property type="entry name" value="ARGINASE/AGMATINASE"/>
    <property type="match status" value="1"/>
</dbReference>
<dbReference type="STRING" id="1123402.SAMN02583745_01484"/>
<comment type="catalytic activity">
    <reaction evidence="5">
        <text>N-formimidoyl-L-glutamate + H2O = formamide + L-glutamate</text>
        <dbReference type="Rhea" id="RHEA:22492"/>
        <dbReference type="ChEBI" id="CHEBI:15377"/>
        <dbReference type="ChEBI" id="CHEBI:16397"/>
        <dbReference type="ChEBI" id="CHEBI:29985"/>
        <dbReference type="ChEBI" id="CHEBI:58928"/>
        <dbReference type="EC" id="3.5.3.8"/>
    </reaction>
</comment>
<dbReference type="GO" id="GO:0019556">
    <property type="term" value="P:L-histidine catabolic process to glutamate and formamide"/>
    <property type="evidence" value="ECO:0007669"/>
    <property type="project" value="UniProtKB-UniPathway"/>
</dbReference>